<dbReference type="SUPFAM" id="SSF52980">
    <property type="entry name" value="Restriction endonuclease-like"/>
    <property type="match status" value="1"/>
</dbReference>
<proteinExistence type="predicted"/>
<dbReference type="Gene3D" id="3.40.1350.10">
    <property type="match status" value="1"/>
</dbReference>
<dbReference type="InterPro" id="IPR011335">
    <property type="entry name" value="Restrct_endonuc-II-like"/>
</dbReference>
<feature type="domain" description="VRR-NUC" evidence="4">
    <location>
        <begin position="1"/>
        <end position="83"/>
    </location>
</feature>
<sequence length="121" mass="13530">MKEKEFQRKVTEYLKSLPNTWFFKVWGGGYQRSGISDLICCINGIFVAIELKAEKGSPTELQKMNVKNINAAGGIGIILYPSGFETFKKLIEEVLQCSFPTVELNALKSANTNSNCDILME</sequence>
<comment type="cofactor">
    <cofactor evidence="1">
        <name>Mg(2+)</name>
        <dbReference type="ChEBI" id="CHEBI:18420"/>
    </cofactor>
</comment>
<name>A0A1M5CEU7_9CLOT</name>
<evidence type="ECO:0000256" key="2">
    <source>
        <dbReference type="ARBA" id="ARBA00022722"/>
    </source>
</evidence>
<dbReference type="InterPro" id="IPR014883">
    <property type="entry name" value="VRR_NUC"/>
</dbReference>
<keyword evidence="6" id="KW-1185">Reference proteome</keyword>
<dbReference type="GO" id="GO:0003676">
    <property type="term" value="F:nucleic acid binding"/>
    <property type="evidence" value="ECO:0007669"/>
    <property type="project" value="InterPro"/>
</dbReference>
<evidence type="ECO:0000256" key="3">
    <source>
        <dbReference type="ARBA" id="ARBA00022801"/>
    </source>
</evidence>
<dbReference type="InterPro" id="IPR011856">
    <property type="entry name" value="tRNA_endonuc-like_dom_sf"/>
</dbReference>
<evidence type="ECO:0000259" key="4">
    <source>
        <dbReference type="SMART" id="SM00990"/>
    </source>
</evidence>
<dbReference type="AlphaFoldDB" id="A0A1M5CEU7"/>
<reference evidence="6" key="1">
    <citation type="submission" date="2016-11" db="EMBL/GenBank/DDBJ databases">
        <authorList>
            <person name="Varghese N."/>
            <person name="Submissions S."/>
        </authorList>
    </citation>
    <scope>NUCLEOTIDE SEQUENCE [LARGE SCALE GENOMIC DNA]</scope>
    <source>
        <strain evidence="6">DSM 10124</strain>
    </source>
</reference>
<dbReference type="Proteomes" id="UP000184423">
    <property type="component" value="Unassembled WGS sequence"/>
</dbReference>
<gene>
    <name evidence="5" type="ORF">SAMN02746091_02713</name>
</gene>
<protein>
    <recommendedName>
        <fullName evidence="4">VRR-NUC domain-containing protein</fullName>
    </recommendedName>
</protein>
<evidence type="ECO:0000256" key="1">
    <source>
        <dbReference type="ARBA" id="ARBA00001946"/>
    </source>
</evidence>
<dbReference type="SMART" id="SM00990">
    <property type="entry name" value="VRR_NUC"/>
    <property type="match status" value="1"/>
</dbReference>
<organism evidence="5 6">
    <name type="scientific">Caloramator proteoclasticus DSM 10124</name>
    <dbReference type="NCBI Taxonomy" id="1121262"/>
    <lineage>
        <taxon>Bacteria</taxon>
        <taxon>Bacillati</taxon>
        <taxon>Bacillota</taxon>
        <taxon>Clostridia</taxon>
        <taxon>Eubacteriales</taxon>
        <taxon>Clostridiaceae</taxon>
        <taxon>Caloramator</taxon>
    </lineage>
</organism>
<evidence type="ECO:0000313" key="6">
    <source>
        <dbReference type="Proteomes" id="UP000184423"/>
    </source>
</evidence>
<dbReference type="EMBL" id="FQVG01000121">
    <property type="protein sequence ID" value="SHF53231.1"/>
    <property type="molecule type" value="Genomic_DNA"/>
</dbReference>
<evidence type="ECO:0000313" key="5">
    <source>
        <dbReference type="EMBL" id="SHF53231.1"/>
    </source>
</evidence>
<keyword evidence="2" id="KW-0540">Nuclease</keyword>
<keyword evidence="3" id="KW-0378">Hydrolase</keyword>
<dbReference type="GO" id="GO:0004518">
    <property type="term" value="F:nuclease activity"/>
    <property type="evidence" value="ECO:0007669"/>
    <property type="project" value="UniProtKB-KW"/>
</dbReference>
<dbReference type="GO" id="GO:0016788">
    <property type="term" value="F:hydrolase activity, acting on ester bonds"/>
    <property type="evidence" value="ECO:0007669"/>
    <property type="project" value="InterPro"/>
</dbReference>
<accession>A0A1M5CEU7</accession>